<protein>
    <recommendedName>
        <fullName evidence="2">Thiol:disulfide interchange protein DsbD N-terminal domain-containing protein</fullName>
    </recommendedName>
</protein>
<dbReference type="AlphaFoldDB" id="A0A4U0QND6"/>
<dbReference type="EMBL" id="SUNH01000017">
    <property type="protein sequence ID" value="TJZ83347.1"/>
    <property type="molecule type" value="Genomic_DNA"/>
</dbReference>
<dbReference type="RefSeq" id="WP_136857182.1">
    <property type="nucleotide sequence ID" value="NZ_SUNH01000017.1"/>
</dbReference>
<feature type="chain" id="PRO_5020671927" description="Thiol:disulfide interchange protein DsbD N-terminal domain-containing protein" evidence="1">
    <location>
        <begin position="26"/>
        <end position="274"/>
    </location>
</feature>
<gene>
    <name evidence="3" type="ORF">FA740_12870</name>
</gene>
<evidence type="ECO:0000313" key="3">
    <source>
        <dbReference type="EMBL" id="TJZ83347.1"/>
    </source>
</evidence>
<organism evidence="3 4">
    <name type="scientific">Paracoccus hibiscisoli</name>
    <dbReference type="NCBI Taxonomy" id="2023261"/>
    <lineage>
        <taxon>Bacteria</taxon>
        <taxon>Pseudomonadati</taxon>
        <taxon>Pseudomonadota</taxon>
        <taxon>Alphaproteobacteria</taxon>
        <taxon>Rhodobacterales</taxon>
        <taxon>Paracoccaceae</taxon>
        <taxon>Paracoccus</taxon>
    </lineage>
</organism>
<dbReference type="Proteomes" id="UP000306223">
    <property type="component" value="Unassembled WGS sequence"/>
</dbReference>
<keyword evidence="4" id="KW-1185">Reference proteome</keyword>
<feature type="domain" description="Thiol:disulfide interchange protein DsbD N-terminal" evidence="2">
    <location>
        <begin position="51"/>
        <end position="151"/>
    </location>
</feature>
<accession>A0A4U0QND6</accession>
<name>A0A4U0QND6_9RHOB</name>
<dbReference type="InterPro" id="IPR028250">
    <property type="entry name" value="DsbDN"/>
</dbReference>
<dbReference type="OrthoDB" id="9811036at2"/>
<reference evidence="3 4" key="1">
    <citation type="submission" date="2019-04" db="EMBL/GenBank/DDBJ databases">
        <authorList>
            <person name="Li J."/>
        </authorList>
    </citation>
    <scope>NUCLEOTIDE SEQUENCE [LARGE SCALE GENOMIC DNA]</scope>
    <source>
        <strain evidence="3 4">CCTCC AB2016182</strain>
    </source>
</reference>
<proteinExistence type="predicted"/>
<evidence type="ECO:0000259" key="2">
    <source>
        <dbReference type="Pfam" id="PF11412"/>
    </source>
</evidence>
<dbReference type="Pfam" id="PF11412">
    <property type="entry name" value="DsbD_N"/>
    <property type="match status" value="1"/>
</dbReference>
<evidence type="ECO:0000256" key="1">
    <source>
        <dbReference type="SAM" id="SignalP"/>
    </source>
</evidence>
<evidence type="ECO:0000313" key="4">
    <source>
        <dbReference type="Proteomes" id="UP000306223"/>
    </source>
</evidence>
<sequence length="274" mass="28731">MTHAPRLPLAPTLIWALMLPIASLAQTVPAPLDDLPPGLQAARLLPGWTDPTGARILALELVLEPGWKTYWRSPGDTGLPPHLDWTGSGNLDHVTLHWPAPQAIRSGEVLEMGYHDHLVLPLTAHPVDPGQRVDIRARIDLGLCKDICVPAGLDLTAPPAGDAPDPRITDALALAPEPRDDSPACHVTPLADGMRVAMDLPPQGATLAAIELTDSPDVWVSGADITDGPTGPQAVVEMVGPTGAPFDLDRQALRLTVIPADDGPATESTGCAPG</sequence>
<feature type="signal peptide" evidence="1">
    <location>
        <begin position="1"/>
        <end position="25"/>
    </location>
</feature>
<keyword evidence="1" id="KW-0732">Signal</keyword>
<comment type="caution">
    <text evidence="3">The sequence shown here is derived from an EMBL/GenBank/DDBJ whole genome shotgun (WGS) entry which is preliminary data.</text>
</comment>